<dbReference type="InterPro" id="IPR001882">
    <property type="entry name" value="Biotin_BS"/>
</dbReference>
<dbReference type="InterPro" id="IPR000089">
    <property type="entry name" value="Biotin_lipoyl"/>
</dbReference>
<dbReference type="InterPro" id="IPR005479">
    <property type="entry name" value="CPAse_ATP-bd"/>
</dbReference>
<dbReference type="SUPFAM" id="SSF51246">
    <property type="entry name" value="Rudiment single hybrid motif"/>
    <property type="match status" value="1"/>
</dbReference>
<dbReference type="PROSITE" id="PS00188">
    <property type="entry name" value="BIOTIN"/>
    <property type="match status" value="1"/>
</dbReference>
<feature type="domain" description="ATP-grasp" evidence="7">
    <location>
        <begin position="10"/>
        <end position="81"/>
    </location>
</feature>
<evidence type="ECO:0000259" key="8">
    <source>
        <dbReference type="PROSITE" id="PS50979"/>
    </source>
</evidence>
<evidence type="ECO:0000256" key="2">
    <source>
        <dbReference type="ARBA" id="ARBA00022741"/>
    </source>
</evidence>
<dbReference type="InterPro" id="IPR011761">
    <property type="entry name" value="ATP-grasp"/>
</dbReference>
<dbReference type="EMBL" id="LGRX02005303">
    <property type="protein sequence ID" value="KAK3278730.1"/>
    <property type="molecule type" value="Genomic_DNA"/>
</dbReference>
<dbReference type="Gene3D" id="2.40.50.100">
    <property type="match status" value="1"/>
</dbReference>
<keyword evidence="2 5" id="KW-0547">Nucleotide-binding</keyword>
<accession>A0AAE0GIP9</accession>
<dbReference type="PANTHER" id="PTHR18866:SF33">
    <property type="entry name" value="METHYLCROTONOYL-COA CARBOXYLASE SUBUNIT ALPHA, MITOCHONDRIAL-RELATED"/>
    <property type="match status" value="1"/>
</dbReference>
<feature type="domain" description="Biotin carboxylation" evidence="8">
    <location>
        <begin position="1"/>
        <end position="216"/>
    </location>
</feature>
<reference evidence="9 10" key="1">
    <citation type="journal article" date="2015" name="Genome Biol. Evol.">
        <title>Comparative Genomics of a Bacterivorous Green Alga Reveals Evolutionary Causalities and Consequences of Phago-Mixotrophic Mode of Nutrition.</title>
        <authorList>
            <person name="Burns J.A."/>
            <person name="Paasch A."/>
            <person name="Narechania A."/>
            <person name="Kim E."/>
        </authorList>
    </citation>
    <scope>NUCLEOTIDE SEQUENCE [LARGE SCALE GENOMIC DNA]</scope>
    <source>
        <strain evidence="9 10">PLY_AMNH</strain>
    </source>
</reference>
<dbReference type="PROSITE" id="PS50975">
    <property type="entry name" value="ATP_GRASP"/>
    <property type="match status" value="1"/>
</dbReference>
<dbReference type="Proteomes" id="UP001190700">
    <property type="component" value="Unassembled WGS sequence"/>
</dbReference>
<dbReference type="FunFam" id="2.40.50.100:FF:000003">
    <property type="entry name" value="Acetyl-CoA carboxylase biotin carboxyl carrier protein"/>
    <property type="match status" value="1"/>
</dbReference>
<evidence type="ECO:0000313" key="10">
    <source>
        <dbReference type="Proteomes" id="UP001190700"/>
    </source>
</evidence>
<dbReference type="InterPro" id="IPR050856">
    <property type="entry name" value="Biotin_carboxylase_complex"/>
</dbReference>
<dbReference type="CDD" id="cd06850">
    <property type="entry name" value="biotinyl_domain"/>
    <property type="match status" value="1"/>
</dbReference>
<dbReference type="AlphaFoldDB" id="A0AAE0GIP9"/>
<dbReference type="SUPFAM" id="SSF56059">
    <property type="entry name" value="Glutathione synthetase ATP-binding domain-like"/>
    <property type="match status" value="1"/>
</dbReference>
<dbReference type="Pfam" id="PF02786">
    <property type="entry name" value="CPSase_L_D2"/>
    <property type="match status" value="1"/>
</dbReference>
<name>A0AAE0GIP9_9CHLO</name>
<dbReference type="GO" id="GO:0016421">
    <property type="term" value="F:CoA carboxylase activity"/>
    <property type="evidence" value="ECO:0007669"/>
    <property type="project" value="UniProtKB-ARBA"/>
</dbReference>
<keyword evidence="4" id="KW-0092">Biotin</keyword>
<evidence type="ECO:0000256" key="4">
    <source>
        <dbReference type="ARBA" id="ARBA00023267"/>
    </source>
</evidence>
<dbReference type="GO" id="GO:0005524">
    <property type="term" value="F:ATP binding"/>
    <property type="evidence" value="ECO:0007669"/>
    <property type="project" value="UniProtKB-UniRule"/>
</dbReference>
<evidence type="ECO:0000313" key="9">
    <source>
        <dbReference type="EMBL" id="KAK3278730.1"/>
    </source>
</evidence>
<dbReference type="GO" id="GO:0046872">
    <property type="term" value="F:metal ion binding"/>
    <property type="evidence" value="ECO:0007669"/>
    <property type="project" value="InterPro"/>
</dbReference>
<protein>
    <submittedName>
        <fullName evidence="9">Uncharacterized protein</fullName>
    </submittedName>
</protein>
<feature type="non-terminal residue" evidence="9">
    <location>
        <position position="1"/>
    </location>
</feature>
<proteinExistence type="predicted"/>
<keyword evidence="3 5" id="KW-0067">ATP-binding</keyword>
<organism evidence="9 10">
    <name type="scientific">Cymbomonas tetramitiformis</name>
    <dbReference type="NCBI Taxonomy" id="36881"/>
    <lineage>
        <taxon>Eukaryota</taxon>
        <taxon>Viridiplantae</taxon>
        <taxon>Chlorophyta</taxon>
        <taxon>Pyramimonadophyceae</taxon>
        <taxon>Pyramimonadales</taxon>
        <taxon>Pyramimonadaceae</taxon>
        <taxon>Cymbomonas</taxon>
    </lineage>
</organism>
<dbReference type="InterPro" id="IPR005482">
    <property type="entry name" value="Biotin_COase_C"/>
</dbReference>
<dbReference type="SUPFAM" id="SSF51230">
    <property type="entry name" value="Single hybrid motif"/>
    <property type="match status" value="1"/>
</dbReference>
<dbReference type="InterPro" id="IPR011053">
    <property type="entry name" value="Single_hybrid_motif"/>
</dbReference>
<comment type="caution">
    <text evidence="9">The sequence shown here is derived from an EMBL/GenBank/DDBJ whole genome shotgun (WGS) entry which is preliminary data.</text>
</comment>
<feature type="domain" description="Lipoyl-binding" evidence="6">
    <location>
        <begin position="375"/>
        <end position="450"/>
    </location>
</feature>
<evidence type="ECO:0000259" key="6">
    <source>
        <dbReference type="PROSITE" id="PS50968"/>
    </source>
</evidence>
<dbReference type="PANTHER" id="PTHR18866">
    <property type="entry name" value="CARBOXYLASE:PYRUVATE/ACETYL-COA/PROPIONYL-COA CARBOXYLASE"/>
    <property type="match status" value="1"/>
</dbReference>
<keyword evidence="1" id="KW-0436">Ligase</keyword>
<dbReference type="PROSITE" id="PS00867">
    <property type="entry name" value="CPSASE_2"/>
    <property type="match status" value="1"/>
</dbReference>
<dbReference type="SMART" id="SM00878">
    <property type="entry name" value="Biotin_carb_C"/>
    <property type="match status" value="1"/>
</dbReference>
<dbReference type="PROSITE" id="PS50979">
    <property type="entry name" value="BC"/>
    <property type="match status" value="1"/>
</dbReference>
<keyword evidence="10" id="KW-1185">Reference proteome</keyword>
<evidence type="ECO:0000256" key="3">
    <source>
        <dbReference type="ARBA" id="ARBA00022840"/>
    </source>
</evidence>
<dbReference type="Pfam" id="PF02785">
    <property type="entry name" value="Biotin_carb_C"/>
    <property type="match status" value="1"/>
</dbReference>
<dbReference type="PROSITE" id="PS50968">
    <property type="entry name" value="BIOTINYL_LIPOYL"/>
    <property type="match status" value="1"/>
</dbReference>
<evidence type="ECO:0000256" key="5">
    <source>
        <dbReference type="PROSITE-ProRule" id="PRU00409"/>
    </source>
</evidence>
<evidence type="ECO:0000259" key="7">
    <source>
        <dbReference type="PROSITE" id="PS50975"/>
    </source>
</evidence>
<evidence type="ECO:0000256" key="1">
    <source>
        <dbReference type="ARBA" id="ARBA00022598"/>
    </source>
</evidence>
<dbReference type="Gene3D" id="3.30.470.20">
    <property type="entry name" value="ATP-grasp fold, B domain"/>
    <property type="match status" value="1"/>
</dbReference>
<sequence>VIEEAPAPDISEEFRSSIGNSAIEAASAVGYVGAGTVEFIVDTLTGEFFFMEMNTRLQVEHPVTEFITGVDLVEWQLLIAQGFPLPKTQEELQIRGHAVEARIYAEVPERGFLPATGTLARWRPPAGSSLTGPMRVDSGVEEGDVVGSVYDPLLAKLIVWGPNRAVALRSLKTALLKFQIAGVPTNRAFLARLAADPKFGAGGKELTTAFLEDYPHVMDEPTVTPQLAALRVAVAAVTCHLEDSRGCTEGPTSSPWQSEKNFRPNSAGGGVVALRGGSSQDSHQVRVQQAAAGRFKVSIPAAEQWGEAQDIEIEAALEGDALRWRHAEVQTCSPFATYVQQSGALSGAHIVHLFDIAADFWFVREMQGQGEAAAAASSGAPGQIVAPMPGKLVQLSVSSQQEVSEGDVLCIVEAMKMEHKVLAPCSGQVQEILTAQGDQLEEGVLLMVIAPADSPAATEA</sequence>
<dbReference type="Pfam" id="PF00364">
    <property type="entry name" value="Biotin_lipoyl"/>
    <property type="match status" value="1"/>
</dbReference>
<dbReference type="InterPro" id="IPR011764">
    <property type="entry name" value="Biotin_carboxylation_dom"/>
</dbReference>
<gene>
    <name evidence="9" type="ORF">CYMTET_13344</name>
</gene>
<dbReference type="InterPro" id="IPR011054">
    <property type="entry name" value="Rudment_hybrid_motif"/>
</dbReference>